<evidence type="ECO:0000256" key="8">
    <source>
        <dbReference type="ARBA" id="ARBA00022840"/>
    </source>
</evidence>
<keyword evidence="8 15" id="KW-0067">ATP-binding</keyword>
<dbReference type="GO" id="GO:0005524">
    <property type="term" value="F:ATP binding"/>
    <property type="evidence" value="ECO:0007669"/>
    <property type="project" value="UniProtKB-UniRule"/>
</dbReference>
<feature type="domain" description="UvrD-like helicase C-terminal" evidence="17">
    <location>
        <begin position="335"/>
        <end position="595"/>
    </location>
</feature>
<dbReference type="AlphaFoldDB" id="A0A1F8FUD7"/>
<evidence type="ECO:0000259" key="17">
    <source>
        <dbReference type="PROSITE" id="PS51217"/>
    </source>
</evidence>
<dbReference type="GO" id="GO:0003677">
    <property type="term" value="F:DNA binding"/>
    <property type="evidence" value="ECO:0007669"/>
    <property type="project" value="UniProtKB-KW"/>
</dbReference>
<organism evidence="18 19">
    <name type="scientific">Candidatus Yanofskybacteria bacterium RIFCSPHIGHO2_02_FULL_50_12</name>
    <dbReference type="NCBI Taxonomy" id="1802685"/>
    <lineage>
        <taxon>Bacteria</taxon>
        <taxon>Candidatus Yanofskyibacteriota</taxon>
    </lineage>
</organism>
<gene>
    <name evidence="18" type="ORF">A3C88_00880</name>
</gene>
<keyword evidence="11" id="KW-0413">Isomerase</keyword>
<feature type="binding site" evidence="15">
    <location>
        <begin position="35"/>
        <end position="42"/>
    </location>
    <ligand>
        <name>ATP</name>
        <dbReference type="ChEBI" id="CHEBI:30616"/>
    </ligand>
</feature>
<dbReference type="STRING" id="1802685.A3C88_00880"/>
<reference evidence="18 19" key="1">
    <citation type="journal article" date="2016" name="Nat. Commun.">
        <title>Thousands of microbial genomes shed light on interconnected biogeochemical processes in an aquifer system.</title>
        <authorList>
            <person name="Anantharaman K."/>
            <person name="Brown C.T."/>
            <person name="Hug L.A."/>
            <person name="Sharon I."/>
            <person name="Castelle C.J."/>
            <person name="Probst A.J."/>
            <person name="Thomas B.C."/>
            <person name="Singh A."/>
            <person name="Wilkins M.J."/>
            <person name="Karaoz U."/>
            <person name="Brodie E.L."/>
            <person name="Williams K.H."/>
            <person name="Hubbard S.S."/>
            <person name="Banfield J.F."/>
        </authorList>
    </citation>
    <scope>NUCLEOTIDE SEQUENCE [LARGE SCALE GENOMIC DNA]</scope>
</reference>
<name>A0A1F8FUD7_9BACT</name>
<dbReference type="InterPro" id="IPR011604">
    <property type="entry name" value="PDDEXK-like_dom_sf"/>
</dbReference>
<dbReference type="Gene3D" id="1.10.486.10">
    <property type="entry name" value="PCRA, domain 4"/>
    <property type="match status" value="1"/>
</dbReference>
<dbReference type="GO" id="GO:0004527">
    <property type="term" value="F:exonuclease activity"/>
    <property type="evidence" value="ECO:0007669"/>
    <property type="project" value="UniProtKB-KW"/>
</dbReference>
<dbReference type="PANTHER" id="PTHR11070:SF2">
    <property type="entry name" value="ATP-DEPENDENT DNA HELICASE SRS2"/>
    <property type="match status" value="1"/>
</dbReference>
<dbReference type="GO" id="GO:0000725">
    <property type="term" value="P:recombinational repair"/>
    <property type="evidence" value="ECO:0007669"/>
    <property type="project" value="TreeGrafter"/>
</dbReference>
<evidence type="ECO:0000259" key="16">
    <source>
        <dbReference type="PROSITE" id="PS51198"/>
    </source>
</evidence>
<dbReference type="InterPro" id="IPR014016">
    <property type="entry name" value="UvrD-like_ATP-bd"/>
</dbReference>
<dbReference type="Gene3D" id="3.90.320.10">
    <property type="match status" value="1"/>
</dbReference>
<sequence length="970" mass="110090">MYTIRNMDFDSYYKKLNKAQKEAVDTIEGPVMVVAGPGTGKTQILTLRIANILKKTQVDPENILALTFTEAGAKEMRRRLRLIAGPAADRVRLHTYHGFAGSIISEFDDHFPHLARARQITEIEAESIVREILKDKKFYKLRPSGDPDLYIAKIISAISDSKQEAWMPEMVRSFARDEINRVSTDEQWLSTRGPTKGKVKAEGLKRIEKCERTLLFADVYEVYEAKKISERLMDYDDLILELISTLRKDELLLRLLQEKFQYILVDEHQDTNDAQNTLIRLIAEFFESPNLFVVGDEKQAIYRFQGASVENFMSFQKKWSGIKIIRLEQNYRSQQNILDASFAMIENNYSEGLYPELRVRLQSEAEEESRPIDIVTAGNNIASDEYLISQIKEVIKNHPKQVSAVIVRRNSDVQSALALLEENNIPAMAERGSDIFLDPLGIIFFSLIEFLADPSKTESLARCLACGLWDFDIDQRVNLIKSLRSGRVSNIDNEIPGLVYLRKEMIHSGAVAYLILVGDESGITDIARRDSGASQIWRGIISLSQELARQNPDSAADLIRALLNYRQSAGTRKIKIVVGPPDALVRVMTAHGSKGLEFDNVFLPYAVEESWLPRGRGEYFILPRQDEEADLADERRLFYVALTRARSRAYIISPLEEGPRKLTPLRFIEELDSTQIARTELPSSIKKLQENRVLRPEFKRKSEAVEYAKRTLAGYGLSVTALNHFCECPLKFFYKSILRLPEPPTASSEKGNAMHEAIANVWHLETKTEKTIAETISQSVRKYMESSLLPSYDKEPALESLLEDAPVVASALLAHFQEKGTISTETRREATFNSQLLHGKLDAVIESANSILVFDYKTREAMSVNAIKGNTKDADGNYFRQLVFYKLLLMDDKQARKKIEPALVFVKPDSKGRCPVVSLPIEEGDLSKVKEEIRMLIESVESGSFLESSCEQKDCEYCVLNRAFQKEPLS</sequence>
<evidence type="ECO:0000256" key="14">
    <source>
        <dbReference type="ARBA" id="ARBA00048988"/>
    </source>
</evidence>
<dbReference type="Pfam" id="PF13361">
    <property type="entry name" value="UvrD_C"/>
    <property type="match status" value="2"/>
</dbReference>
<dbReference type="InterPro" id="IPR027417">
    <property type="entry name" value="P-loop_NTPase"/>
</dbReference>
<comment type="catalytic activity">
    <reaction evidence="12">
        <text>Couples ATP hydrolysis with the unwinding of duplex DNA by translocating in the 3'-5' direction.</text>
        <dbReference type="EC" id="5.6.2.4"/>
    </reaction>
</comment>
<protein>
    <recommendedName>
        <fullName evidence="13">DNA 3'-5' helicase</fullName>
        <ecNumber evidence="13">5.6.2.4</ecNumber>
    </recommendedName>
</protein>
<accession>A0A1F8FUD7</accession>
<keyword evidence="3 15" id="KW-0547">Nucleotide-binding</keyword>
<dbReference type="InterPro" id="IPR013986">
    <property type="entry name" value="DExx_box_DNA_helicase_dom_sf"/>
</dbReference>
<feature type="domain" description="UvrD-like helicase ATP-binding" evidence="16">
    <location>
        <begin position="14"/>
        <end position="334"/>
    </location>
</feature>
<evidence type="ECO:0000256" key="10">
    <source>
        <dbReference type="ARBA" id="ARBA00023204"/>
    </source>
</evidence>
<comment type="similarity">
    <text evidence="1">Belongs to the helicase family. UvrD subfamily.</text>
</comment>
<keyword evidence="7" id="KW-0269">Exonuclease</keyword>
<comment type="catalytic activity">
    <reaction evidence="14">
        <text>ATP + H2O = ADP + phosphate + H(+)</text>
        <dbReference type="Rhea" id="RHEA:13065"/>
        <dbReference type="ChEBI" id="CHEBI:15377"/>
        <dbReference type="ChEBI" id="CHEBI:15378"/>
        <dbReference type="ChEBI" id="CHEBI:30616"/>
        <dbReference type="ChEBI" id="CHEBI:43474"/>
        <dbReference type="ChEBI" id="CHEBI:456216"/>
        <dbReference type="EC" id="5.6.2.4"/>
    </reaction>
</comment>
<keyword evidence="10" id="KW-0234">DNA repair</keyword>
<evidence type="ECO:0000313" key="19">
    <source>
        <dbReference type="Proteomes" id="UP000178117"/>
    </source>
</evidence>
<keyword evidence="4" id="KW-0227">DNA damage</keyword>
<proteinExistence type="inferred from homology"/>
<evidence type="ECO:0000256" key="6">
    <source>
        <dbReference type="ARBA" id="ARBA00022806"/>
    </source>
</evidence>
<dbReference type="InterPro" id="IPR014017">
    <property type="entry name" value="DNA_helicase_UvrD-like_C"/>
</dbReference>
<evidence type="ECO:0000256" key="1">
    <source>
        <dbReference type="ARBA" id="ARBA00009922"/>
    </source>
</evidence>
<evidence type="ECO:0000256" key="13">
    <source>
        <dbReference type="ARBA" id="ARBA00034808"/>
    </source>
</evidence>
<dbReference type="GO" id="GO:0043138">
    <property type="term" value="F:3'-5' DNA helicase activity"/>
    <property type="evidence" value="ECO:0007669"/>
    <property type="project" value="UniProtKB-EC"/>
</dbReference>
<evidence type="ECO:0000256" key="5">
    <source>
        <dbReference type="ARBA" id="ARBA00022801"/>
    </source>
</evidence>
<dbReference type="Proteomes" id="UP000178117">
    <property type="component" value="Unassembled WGS sequence"/>
</dbReference>
<evidence type="ECO:0000256" key="4">
    <source>
        <dbReference type="ARBA" id="ARBA00022763"/>
    </source>
</evidence>
<dbReference type="PROSITE" id="PS51198">
    <property type="entry name" value="UVRD_HELICASE_ATP_BIND"/>
    <property type="match status" value="1"/>
</dbReference>
<dbReference type="PANTHER" id="PTHR11070">
    <property type="entry name" value="UVRD / RECB / PCRA DNA HELICASE FAMILY MEMBER"/>
    <property type="match status" value="1"/>
</dbReference>
<evidence type="ECO:0000256" key="3">
    <source>
        <dbReference type="ARBA" id="ARBA00022741"/>
    </source>
</evidence>
<dbReference type="PROSITE" id="PS51217">
    <property type="entry name" value="UVRD_HELICASE_CTER"/>
    <property type="match status" value="1"/>
</dbReference>
<dbReference type="SUPFAM" id="SSF52540">
    <property type="entry name" value="P-loop containing nucleoside triphosphate hydrolases"/>
    <property type="match status" value="1"/>
</dbReference>
<dbReference type="Pfam" id="PF12705">
    <property type="entry name" value="PDDEXK_1"/>
    <property type="match status" value="1"/>
</dbReference>
<dbReference type="InterPro" id="IPR000212">
    <property type="entry name" value="DNA_helicase_UvrD/REP"/>
</dbReference>
<evidence type="ECO:0000256" key="11">
    <source>
        <dbReference type="ARBA" id="ARBA00023235"/>
    </source>
</evidence>
<evidence type="ECO:0000256" key="7">
    <source>
        <dbReference type="ARBA" id="ARBA00022839"/>
    </source>
</evidence>
<dbReference type="CDD" id="cd17932">
    <property type="entry name" value="DEXQc_UvrD"/>
    <property type="match status" value="1"/>
</dbReference>
<keyword evidence="2" id="KW-0540">Nuclease</keyword>
<dbReference type="Gene3D" id="1.10.10.160">
    <property type="match status" value="1"/>
</dbReference>
<dbReference type="EMBL" id="MGJZ01000033">
    <property type="protein sequence ID" value="OGN16320.1"/>
    <property type="molecule type" value="Genomic_DNA"/>
</dbReference>
<keyword evidence="5 15" id="KW-0378">Hydrolase</keyword>
<dbReference type="Pfam" id="PF00580">
    <property type="entry name" value="UvrD-helicase"/>
    <property type="match status" value="1"/>
</dbReference>
<comment type="caution">
    <text evidence="18">The sequence shown here is derived from an EMBL/GenBank/DDBJ whole genome shotgun (WGS) entry which is preliminary data.</text>
</comment>
<keyword evidence="9" id="KW-0238">DNA-binding</keyword>
<dbReference type="Gene3D" id="3.40.50.300">
    <property type="entry name" value="P-loop containing nucleotide triphosphate hydrolases"/>
    <property type="match status" value="2"/>
</dbReference>
<evidence type="ECO:0000256" key="9">
    <source>
        <dbReference type="ARBA" id="ARBA00023125"/>
    </source>
</evidence>
<dbReference type="InterPro" id="IPR038726">
    <property type="entry name" value="PDDEXK_AddAB-type"/>
</dbReference>
<evidence type="ECO:0000313" key="18">
    <source>
        <dbReference type="EMBL" id="OGN16320.1"/>
    </source>
</evidence>
<evidence type="ECO:0000256" key="15">
    <source>
        <dbReference type="PROSITE-ProRule" id="PRU00560"/>
    </source>
</evidence>
<evidence type="ECO:0000256" key="12">
    <source>
        <dbReference type="ARBA" id="ARBA00034617"/>
    </source>
</evidence>
<evidence type="ECO:0000256" key="2">
    <source>
        <dbReference type="ARBA" id="ARBA00022722"/>
    </source>
</evidence>
<dbReference type="EC" id="5.6.2.4" evidence="13"/>
<keyword evidence="6 15" id="KW-0347">Helicase</keyword>